<dbReference type="Proteomes" id="UP000694865">
    <property type="component" value="Unplaced"/>
</dbReference>
<dbReference type="PANTHER" id="PTHR18849">
    <property type="entry name" value="LEUCINE RICH REPEAT PROTEIN"/>
    <property type="match status" value="1"/>
</dbReference>
<proteinExistence type="predicted"/>
<dbReference type="Gene3D" id="3.80.10.10">
    <property type="entry name" value="Ribonuclease Inhibitor"/>
    <property type="match status" value="1"/>
</dbReference>
<feature type="coiled-coil region" evidence="3">
    <location>
        <begin position="212"/>
        <end position="246"/>
    </location>
</feature>
<evidence type="ECO:0000256" key="3">
    <source>
        <dbReference type="SAM" id="Coils"/>
    </source>
</evidence>
<dbReference type="RefSeq" id="XP_002730855.1">
    <property type="nucleotide sequence ID" value="XM_002730809.2"/>
</dbReference>
<protein>
    <submittedName>
        <fullName evidence="5">Leucine-rich repeat-containing protein 61-like</fullName>
    </submittedName>
</protein>
<dbReference type="InterPro" id="IPR001611">
    <property type="entry name" value="Leu-rich_rpt"/>
</dbReference>
<dbReference type="PANTHER" id="PTHR18849:SF8">
    <property type="entry name" value="LEUCINE-RICH REPEAT-CONTAINING PROTEIN 61"/>
    <property type="match status" value="1"/>
</dbReference>
<dbReference type="PROSITE" id="PS51450">
    <property type="entry name" value="LRR"/>
    <property type="match status" value="3"/>
</dbReference>
<dbReference type="Pfam" id="PF12799">
    <property type="entry name" value="LRR_4"/>
    <property type="match status" value="1"/>
</dbReference>
<dbReference type="InterPro" id="IPR025875">
    <property type="entry name" value="Leu-rich_rpt_4"/>
</dbReference>
<evidence type="ECO:0000256" key="2">
    <source>
        <dbReference type="ARBA" id="ARBA00022737"/>
    </source>
</evidence>
<organism evidence="4 5">
    <name type="scientific">Saccoglossus kowalevskii</name>
    <name type="common">Acorn worm</name>
    <dbReference type="NCBI Taxonomy" id="10224"/>
    <lineage>
        <taxon>Eukaryota</taxon>
        <taxon>Metazoa</taxon>
        <taxon>Hemichordata</taxon>
        <taxon>Enteropneusta</taxon>
        <taxon>Harrimaniidae</taxon>
        <taxon>Saccoglossus</taxon>
    </lineage>
</organism>
<keyword evidence="2" id="KW-0677">Repeat</keyword>
<dbReference type="InterPro" id="IPR032675">
    <property type="entry name" value="LRR_dom_sf"/>
</dbReference>
<gene>
    <name evidence="5" type="primary">LOC100371957</name>
</gene>
<keyword evidence="3" id="KW-0175">Coiled coil</keyword>
<evidence type="ECO:0000256" key="1">
    <source>
        <dbReference type="ARBA" id="ARBA00022614"/>
    </source>
</evidence>
<dbReference type="SUPFAM" id="SSF52058">
    <property type="entry name" value="L domain-like"/>
    <property type="match status" value="1"/>
</dbReference>
<name>A0ABM0GIY0_SACKO</name>
<evidence type="ECO:0000313" key="4">
    <source>
        <dbReference type="Proteomes" id="UP000694865"/>
    </source>
</evidence>
<accession>A0ABM0GIY0</accession>
<keyword evidence="1" id="KW-0433">Leucine-rich repeat</keyword>
<dbReference type="SMART" id="SM00365">
    <property type="entry name" value="LRR_SD22"/>
    <property type="match status" value="3"/>
</dbReference>
<sequence length="257" mass="28710">MAGTSENGKITRQMLKTRSGEFDLESIHTIIVKKEGIDDLGCIGECTSLQMLDASYNEISNVRPLSTLKQLTHLNLSANMISSLDPLKELENLKSLNIAGNLIGSTDALRCLQDLDDLESLRLNNQVKDLTNPICHSTLYKQTVLGILPRLKTLDGERVIGPGSELFRLCQELDVVIQSNSPRDGPVKEYQIPRPLLSDDFWNDKSTDDRAMIEAEKQIQDVLAECRKLSLKADEAADQAAEMLRQNTQDRELNQTD</sequence>
<dbReference type="GeneID" id="100371957"/>
<keyword evidence="4" id="KW-1185">Reference proteome</keyword>
<reference evidence="5" key="1">
    <citation type="submission" date="2025-08" db="UniProtKB">
        <authorList>
            <consortium name="RefSeq"/>
        </authorList>
    </citation>
    <scope>IDENTIFICATION</scope>
    <source>
        <tissue evidence="5">Testes</tissue>
    </source>
</reference>
<evidence type="ECO:0000313" key="5">
    <source>
        <dbReference type="RefSeq" id="XP_002730855.1"/>
    </source>
</evidence>